<protein>
    <submittedName>
        <fullName evidence="2">Acetyl-CoA hydrolase</fullName>
    </submittedName>
</protein>
<dbReference type="InterPro" id="IPR037171">
    <property type="entry name" value="NagB/RpiA_transferase-like"/>
</dbReference>
<sequence>MTPPAAPLVLDDLDRAVDAVLERVPGDIVLGIPLGIGKPNPFVNALYRRLKAQDTRRLRIVTALSLEKPVGKSELERHFLAPLVERVFGDYPDLDYVKDCRAGTLPAHIEVREFFLKTGDYLGNAAAQQGYISTNYTFVARDMALQGMNVLAQAVASEGQGEDWRLSLSSNPDLSFEIAERYTAQGLPLLKVAVVNQRMPFMPNHAEVAPGFFDLVVTDPRASHELFAPPNGKVSTADYAIGLHASSLVRDGGTLQIGIGSLGDAIAQALVLRDRQGADYRRILETLCPDGLAGRETGRFDQGLYGCSEMFVNGFLQLIEAGIVRREVFDDAVLQELINAGRIPDLAVTPDTLRALQAAERIDSPLRQRDLDFLGRFGILKAGLRRDGQELVDGDIRLRNDLDDAEAFQAICAAWLGTRLAHGVFMTGGFFLGPGDFYERLRHLPRSRLAKIDMTRIDFINQLYGQHRGEMELKRAQRRQASFINTTMMVTLLGAAVSDGLESGQVVSGVGGQYNFVAMAHALPDARSILMLRATHEHPDGLKSSIVWSYGHATIPRHLRDIVITEYGVADLRGQSDGEVVKRLICIADARFQDELVLAAQSHGKLEAGWQVPEAHRHNLPATLDQRLHPWSEAGALPDFPFGTDLTPDELHIVRALKRLKKATEHPVELVMLALKALWENREAPPAYLQRLGLDEATDFKRLFIRKLFAGNL</sequence>
<dbReference type="RefSeq" id="WP_210803876.1">
    <property type="nucleotide sequence ID" value="NZ_JAGQDE010000024.1"/>
</dbReference>
<accession>A0A940YM96</accession>
<evidence type="ECO:0000313" key="3">
    <source>
        <dbReference type="Proteomes" id="UP000678374"/>
    </source>
</evidence>
<dbReference type="Gene3D" id="3.30.750.70">
    <property type="entry name" value="4-hydroxybutyrate coenzyme like domains"/>
    <property type="match status" value="1"/>
</dbReference>
<dbReference type="GO" id="GO:0008775">
    <property type="term" value="F:acetate CoA-transferase activity"/>
    <property type="evidence" value="ECO:0007669"/>
    <property type="project" value="InterPro"/>
</dbReference>
<dbReference type="InterPro" id="IPR026888">
    <property type="entry name" value="AcetylCoA_hyd_C"/>
</dbReference>
<keyword evidence="3" id="KW-1185">Reference proteome</keyword>
<feature type="domain" description="Acetyl-CoA hydrolase/transferase C-terminal" evidence="1">
    <location>
        <begin position="436"/>
        <end position="597"/>
    </location>
</feature>
<dbReference type="InterPro" id="IPR046433">
    <property type="entry name" value="ActCoA_hydro"/>
</dbReference>
<dbReference type="Gene3D" id="3.40.1080.20">
    <property type="entry name" value="Acetyl-CoA hydrolase/transferase C-terminal domain"/>
    <property type="match status" value="1"/>
</dbReference>
<dbReference type="InterPro" id="IPR038460">
    <property type="entry name" value="AcetylCoA_hyd_C_sf"/>
</dbReference>
<dbReference type="EMBL" id="JAGQDE010000024">
    <property type="protein sequence ID" value="MBQ0961202.1"/>
    <property type="molecule type" value="Genomic_DNA"/>
</dbReference>
<proteinExistence type="predicted"/>
<dbReference type="PANTHER" id="PTHR21432">
    <property type="entry name" value="ACETYL-COA HYDROLASE-RELATED"/>
    <property type="match status" value="1"/>
</dbReference>
<evidence type="ECO:0000313" key="2">
    <source>
        <dbReference type="EMBL" id="MBQ0961202.1"/>
    </source>
</evidence>
<dbReference type="Pfam" id="PF13336">
    <property type="entry name" value="AcetylCoA_hyd_C"/>
    <property type="match status" value="1"/>
</dbReference>
<comment type="caution">
    <text evidence="2">The sequence shown here is derived from an EMBL/GenBank/DDBJ whole genome shotgun (WGS) entry which is preliminary data.</text>
</comment>
<dbReference type="Proteomes" id="UP000678374">
    <property type="component" value="Unassembled WGS sequence"/>
</dbReference>
<name>A0A940YM96_9BURK</name>
<dbReference type="PANTHER" id="PTHR21432:SF20">
    <property type="entry name" value="ACETYL-COA HYDROLASE"/>
    <property type="match status" value="1"/>
</dbReference>
<dbReference type="GO" id="GO:0016787">
    <property type="term" value="F:hydrolase activity"/>
    <property type="evidence" value="ECO:0007669"/>
    <property type="project" value="UniProtKB-KW"/>
</dbReference>
<gene>
    <name evidence="2" type="ORF">KAK06_19755</name>
</gene>
<keyword evidence="2" id="KW-0378">Hydrolase</keyword>
<dbReference type="GO" id="GO:0006083">
    <property type="term" value="P:acetate metabolic process"/>
    <property type="evidence" value="ECO:0007669"/>
    <property type="project" value="InterPro"/>
</dbReference>
<dbReference type="AlphaFoldDB" id="A0A940YM96"/>
<dbReference type="SUPFAM" id="SSF100950">
    <property type="entry name" value="NagB/RpiA/CoA transferase-like"/>
    <property type="match status" value="1"/>
</dbReference>
<evidence type="ECO:0000259" key="1">
    <source>
        <dbReference type="Pfam" id="PF13336"/>
    </source>
</evidence>
<organism evidence="2 3">
    <name type="scientific">Ideonella aquatica</name>
    <dbReference type="NCBI Taxonomy" id="2824119"/>
    <lineage>
        <taxon>Bacteria</taxon>
        <taxon>Pseudomonadati</taxon>
        <taxon>Pseudomonadota</taxon>
        <taxon>Betaproteobacteria</taxon>
        <taxon>Burkholderiales</taxon>
        <taxon>Sphaerotilaceae</taxon>
        <taxon>Ideonella</taxon>
    </lineage>
</organism>
<reference evidence="2" key="1">
    <citation type="submission" date="2021-04" db="EMBL/GenBank/DDBJ databases">
        <title>The genome sequence of Ideonella sp. 4Y11.</title>
        <authorList>
            <person name="Liu Y."/>
        </authorList>
    </citation>
    <scope>NUCLEOTIDE SEQUENCE</scope>
    <source>
        <strain evidence="2">4Y11</strain>
    </source>
</reference>